<keyword evidence="4" id="KW-1185">Reference proteome</keyword>
<evidence type="ECO:0000313" key="4">
    <source>
        <dbReference type="Proteomes" id="UP001499987"/>
    </source>
</evidence>
<evidence type="ECO:0000256" key="2">
    <source>
        <dbReference type="SAM" id="Phobius"/>
    </source>
</evidence>
<dbReference type="Proteomes" id="UP001499987">
    <property type="component" value="Unassembled WGS sequence"/>
</dbReference>
<dbReference type="EMBL" id="BAAALD010000052">
    <property type="protein sequence ID" value="GAA1100364.1"/>
    <property type="molecule type" value="Genomic_DNA"/>
</dbReference>
<keyword evidence="2" id="KW-1133">Transmembrane helix</keyword>
<dbReference type="InterPro" id="IPR025443">
    <property type="entry name" value="DUF4307"/>
</dbReference>
<feature type="region of interest" description="Disordered" evidence="1">
    <location>
        <begin position="88"/>
        <end position="108"/>
    </location>
</feature>
<name>A0ABN1TS81_9ACTN</name>
<dbReference type="Pfam" id="PF14155">
    <property type="entry name" value="DUF4307"/>
    <property type="match status" value="1"/>
</dbReference>
<proteinExistence type="predicted"/>
<reference evidence="3 4" key="1">
    <citation type="journal article" date="2019" name="Int. J. Syst. Evol. Microbiol.">
        <title>The Global Catalogue of Microorganisms (GCM) 10K type strain sequencing project: providing services to taxonomists for standard genome sequencing and annotation.</title>
        <authorList>
            <consortium name="The Broad Institute Genomics Platform"/>
            <consortium name="The Broad Institute Genome Sequencing Center for Infectious Disease"/>
            <person name="Wu L."/>
            <person name="Ma J."/>
        </authorList>
    </citation>
    <scope>NUCLEOTIDE SEQUENCE [LARGE SCALE GENOMIC DNA]</scope>
    <source>
        <strain evidence="3 4">JCM 13002</strain>
    </source>
</reference>
<evidence type="ECO:0000256" key="1">
    <source>
        <dbReference type="SAM" id="MobiDB-lite"/>
    </source>
</evidence>
<keyword evidence="2" id="KW-0472">Membrane</keyword>
<protein>
    <recommendedName>
        <fullName evidence="5">DUF4307 domain-containing protein</fullName>
    </recommendedName>
</protein>
<feature type="transmembrane region" description="Helical" evidence="2">
    <location>
        <begin position="118"/>
        <end position="142"/>
    </location>
</feature>
<organism evidence="3 4">
    <name type="scientific">Kitasatospora arboriphila</name>
    <dbReference type="NCBI Taxonomy" id="258052"/>
    <lineage>
        <taxon>Bacteria</taxon>
        <taxon>Bacillati</taxon>
        <taxon>Actinomycetota</taxon>
        <taxon>Actinomycetes</taxon>
        <taxon>Kitasatosporales</taxon>
        <taxon>Streptomycetaceae</taxon>
        <taxon>Kitasatospora</taxon>
    </lineage>
</organism>
<gene>
    <name evidence="3" type="ORF">GCM10009663_48790</name>
</gene>
<sequence length="228" mass="24405">MQVATSTSTPWATYIAVVAAPLLDSSSGCACTAISRNCSLNAWFPSRYVRFVGSAPPPPPARTCPFYSDGLRSRSIPSPARARLVERTEPAMDSSRTTTALPEGRYSRRSDAEADRRLRIAAVVCGVLFLGVVAWLGGSYILRESVMNGSVPAFEAVSDHEMQLQLSVRKEAGTAGVCTVRSMAADKAVVGQYDFPVPAEGSTWSQVVTLRTTARGVTAELLGCTPRR</sequence>
<evidence type="ECO:0000313" key="3">
    <source>
        <dbReference type="EMBL" id="GAA1100364.1"/>
    </source>
</evidence>
<keyword evidence="2" id="KW-0812">Transmembrane</keyword>
<comment type="caution">
    <text evidence="3">The sequence shown here is derived from an EMBL/GenBank/DDBJ whole genome shotgun (WGS) entry which is preliminary data.</text>
</comment>
<accession>A0ABN1TS81</accession>
<evidence type="ECO:0008006" key="5">
    <source>
        <dbReference type="Google" id="ProtNLM"/>
    </source>
</evidence>